<dbReference type="EMBL" id="SSTE01018746">
    <property type="protein sequence ID" value="KAA0038309.1"/>
    <property type="molecule type" value="Genomic_DNA"/>
</dbReference>
<proteinExistence type="predicted"/>
<protein>
    <submittedName>
        <fullName evidence="1">Uncharacterized protein</fullName>
    </submittedName>
</protein>
<sequence length="136" mass="15159">MQIGQGVPQIESPPQLIVPLLEETLLHGEAKKHNVETSSNAEAEMRALTHGTCVVVEEPTIIQNALYIKDFSNSIDLARIDQVLKDEGLDLNVLNPKWDFLTLSVSKSGFSRNPYADFNSKFVPHPSKFILPPHQN</sequence>
<name>A0A5A7TAC4_CUCMM</name>
<dbReference type="AlphaFoldDB" id="A0A5A7TAC4"/>
<evidence type="ECO:0000313" key="1">
    <source>
        <dbReference type="EMBL" id="KAA0038309.1"/>
    </source>
</evidence>
<accession>A0A5A7TAC4</accession>
<dbReference type="Proteomes" id="UP000321393">
    <property type="component" value="Unassembled WGS sequence"/>
</dbReference>
<gene>
    <name evidence="1" type="ORF">E6C27_scaffold270G001780</name>
</gene>
<organism evidence="1 2">
    <name type="scientific">Cucumis melo var. makuwa</name>
    <name type="common">Oriental melon</name>
    <dbReference type="NCBI Taxonomy" id="1194695"/>
    <lineage>
        <taxon>Eukaryota</taxon>
        <taxon>Viridiplantae</taxon>
        <taxon>Streptophyta</taxon>
        <taxon>Embryophyta</taxon>
        <taxon>Tracheophyta</taxon>
        <taxon>Spermatophyta</taxon>
        <taxon>Magnoliopsida</taxon>
        <taxon>eudicotyledons</taxon>
        <taxon>Gunneridae</taxon>
        <taxon>Pentapetalae</taxon>
        <taxon>rosids</taxon>
        <taxon>fabids</taxon>
        <taxon>Cucurbitales</taxon>
        <taxon>Cucurbitaceae</taxon>
        <taxon>Benincaseae</taxon>
        <taxon>Cucumis</taxon>
    </lineage>
</organism>
<reference evidence="1 2" key="1">
    <citation type="submission" date="2019-08" db="EMBL/GenBank/DDBJ databases">
        <title>Draft genome sequences of two oriental melons (Cucumis melo L. var makuwa).</title>
        <authorList>
            <person name="Kwon S.-Y."/>
        </authorList>
    </citation>
    <scope>NUCLEOTIDE SEQUENCE [LARGE SCALE GENOMIC DNA]</scope>
    <source>
        <strain evidence="2">cv. SW 3</strain>
        <tissue evidence="1">Leaf</tissue>
    </source>
</reference>
<evidence type="ECO:0000313" key="2">
    <source>
        <dbReference type="Proteomes" id="UP000321393"/>
    </source>
</evidence>
<comment type="caution">
    <text evidence="1">The sequence shown here is derived from an EMBL/GenBank/DDBJ whole genome shotgun (WGS) entry which is preliminary data.</text>
</comment>